<reference evidence="3 4" key="1">
    <citation type="submission" date="2018-11" db="EMBL/GenBank/DDBJ databases">
        <title>Genome assembly of Steccherinum ochraceum LE-BIN_3174, the white-rot fungus of the Steccherinaceae family (The Residual Polyporoid clade, Polyporales, Basidiomycota).</title>
        <authorList>
            <person name="Fedorova T.V."/>
            <person name="Glazunova O.A."/>
            <person name="Landesman E.O."/>
            <person name="Moiseenko K.V."/>
            <person name="Psurtseva N.V."/>
            <person name="Savinova O.S."/>
            <person name="Shakhova N.V."/>
            <person name="Tyazhelova T.V."/>
            <person name="Vasina D.V."/>
        </authorList>
    </citation>
    <scope>NUCLEOTIDE SEQUENCE [LARGE SCALE GENOMIC DNA]</scope>
    <source>
        <strain evidence="3 4">LE-BIN_3174</strain>
    </source>
</reference>
<dbReference type="InterPro" id="IPR025714">
    <property type="entry name" value="Methyltranfer_dom"/>
</dbReference>
<gene>
    <name evidence="3" type="ORF">EIP91_001484</name>
</gene>
<name>A0A4R0RK89_9APHY</name>
<dbReference type="PANTHER" id="PTHR32026:SF10">
    <property type="entry name" value="METHYLTRANSFERASE-LIKE PROTEIN 24-RELATED"/>
    <property type="match status" value="1"/>
</dbReference>
<comment type="caution">
    <text evidence="3">The sequence shown here is derived from an EMBL/GenBank/DDBJ whole genome shotgun (WGS) entry which is preliminary data.</text>
</comment>
<dbReference type="InterPro" id="IPR029063">
    <property type="entry name" value="SAM-dependent_MTases_sf"/>
</dbReference>
<keyword evidence="1" id="KW-0812">Transmembrane</keyword>
<evidence type="ECO:0000256" key="1">
    <source>
        <dbReference type="SAM" id="Phobius"/>
    </source>
</evidence>
<feature type="domain" description="Methyltransferase" evidence="2">
    <location>
        <begin position="99"/>
        <end position="299"/>
    </location>
</feature>
<dbReference type="Pfam" id="PF13383">
    <property type="entry name" value="Methyltransf_22"/>
    <property type="match status" value="1"/>
</dbReference>
<protein>
    <recommendedName>
        <fullName evidence="2">Methyltransferase domain-containing protein</fullName>
    </recommendedName>
</protein>
<organism evidence="3 4">
    <name type="scientific">Steccherinum ochraceum</name>
    <dbReference type="NCBI Taxonomy" id="92696"/>
    <lineage>
        <taxon>Eukaryota</taxon>
        <taxon>Fungi</taxon>
        <taxon>Dikarya</taxon>
        <taxon>Basidiomycota</taxon>
        <taxon>Agaricomycotina</taxon>
        <taxon>Agaricomycetes</taxon>
        <taxon>Polyporales</taxon>
        <taxon>Steccherinaceae</taxon>
        <taxon>Steccherinum</taxon>
    </lineage>
</organism>
<sequence>MPPLLSTVITRHPRYSVALVFLVVLTTFFLIPHSTYNYVDASEYFQTRSSTRWLANLLAQQEQSYKEHLERREGLVRKFGPTAEDVESFPDSQKLYTLWDFFIPAFQCPHRVERVGNLGDGGKWMCGMDRVARQKDCVIYSFGLNGEVSFEAELLQRAPGCQIWGYDYSVQSIGPDIENGIDRNNASLASRAHFHAYALGGTDAHTSNPPTHTLKSILQENGHTFIDILKIDVESWEFEALENFVKEYIESGEVLPVGQMQIEIHATVSSGYSRFAKFKAWWEKLEAVGLRPFWTEPNMVYLNIIRGARPDLTEVGSFLSVMLLLHPC</sequence>
<dbReference type="STRING" id="92696.A0A4R0RK89"/>
<accession>A0A4R0RK89</accession>
<keyword evidence="1" id="KW-1133">Transmembrane helix</keyword>
<dbReference type="SUPFAM" id="SSF53335">
    <property type="entry name" value="S-adenosyl-L-methionine-dependent methyltransferases"/>
    <property type="match status" value="1"/>
</dbReference>
<feature type="transmembrane region" description="Helical" evidence="1">
    <location>
        <begin position="12"/>
        <end position="31"/>
    </location>
</feature>
<dbReference type="OrthoDB" id="10006218at2759"/>
<keyword evidence="4" id="KW-1185">Reference proteome</keyword>
<evidence type="ECO:0000313" key="3">
    <source>
        <dbReference type="EMBL" id="TCD66335.1"/>
    </source>
</evidence>
<keyword evidence="1" id="KW-0472">Membrane</keyword>
<dbReference type="InterPro" id="IPR026913">
    <property type="entry name" value="METTL24"/>
</dbReference>
<dbReference type="PANTHER" id="PTHR32026">
    <property type="entry name" value="METHYLTRANSFERASE-LIKE PROTEIN 24"/>
    <property type="match status" value="1"/>
</dbReference>
<dbReference type="Proteomes" id="UP000292702">
    <property type="component" value="Unassembled WGS sequence"/>
</dbReference>
<evidence type="ECO:0000313" key="4">
    <source>
        <dbReference type="Proteomes" id="UP000292702"/>
    </source>
</evidence>
<evidence type="ECO:0000259" key="2">
    <source>
        <dbReference type="Pfam" id="PF13383"/>
    </source>
</evidence>
<dbReference type="AlphaFoldDB" id="A0A4R0RK89"/>
<proteinExistence type="predicted"/>
<dbReference type="EMBL" id="RWJN01000139">
    <property type="protein sequence ID" value="TCD66335.1"/>
    <property type="molecule type" value="Genomic_DNA"/>
</dbReference>